<proteinExistence type="inferred from homology"/>
<dbReference type="Pfam" id="PF05194">
    <property type="entry name" value="UreE_C"/>
    <property type="match status" value="1"/>
</dbReference>
<keyword evidence="4 5" id="KW-0143">Chaperone</keyword>
<evidence type="ECO:0000313" key="8">
    <source>
        <dbReference type="Proteomes" id="UP000831607"/>
    </source>
</evidence>
<dbReference type="HAMAP" id="MF_00822">
    <property type="entry name" value="UreE"/>
    <property type="match status" value="1"/>
</dbReference>
<feature type="domain" description="UreE urease accessory N-terminal" evidence="6">
    <location>
        <begin position="5"/>
        <end position="69"/>
    </location>
</feature>
<dbReference type="InterPro" id="IPR007864">
    <property type="entry name" value="UreE_C_dom"/>
</dbReference>
<keyword evidence="8" id="KW-1185">Reference proteome</keyword>
<evidence type="ECO:0000256" key="3">
    <source>
        <dbReference type="ARBA" id="ARBA00022596"/>
    </source>
</evidence>
<dbReference type="Gene3D" id="3.30.70.790">
    <property type="entry name" value="UreE, C-terminal domain"/>
    <property type="match status" value="1"/>
</dbReference>
<dbReference type="SUPFAM" id="SSF69737">
    <property type="entry name" value="Urease metallochaperone UreE, C-terminal domain"/>
    <property type="match status" value="1"/>
</dbReference>
<comment type="similarity">
    <text evidence="5">Belongs to the UreE family.</text>
</comment>
<protein>
    <recommendedName>
        <fullName evidence="5">Urease accessory protein UreE</fullName>
    </recommendedName>
</protein>
<dbReference type="Pfam" id="PF02814">
    <property type="entry name" value="UreE_N"/>
    <property type="match status" value="1"/>
</dbReference>
<name>A0ABY4AIL6_9BURK</name>
<gene>
    <name evidence="5" type="primary">ureE</name>
    <name evidence="7" type="ORF">DHf2319_08300</name>
</gene>
<dbReference type="Proteomes" id="UP000831607">
    <property type="component" value="Chromosome"/>
</dbReference>
<dbReference type="Gene3D" id="2.60.260.20">
    <property type="entry name" value="Urease metallochaperone UreE, N-terminal domain"/>
    <property type="match status" value="1"/>
</dbReference>
<keyword evidence="2 5" id="KW-0963">Cytoplasm</keyword>
<sequence>MPVLYDKLIREVSQLSLSDAQVVQLTCNERQRNRLALMLPDGQAAAVVLPRGQFLQANDVLLSANGNALIIQAAVEPLMQIRADTNLSLMRMIYHLANRHVRAMIREGAILIEPDAVLEKMILQLGGHVEMVEQVFEPESGAYAGGHHHHGDDEPLDRAMGNIGEMLSIAAHHARGNHHD</sequence>
<dbReference type="RefSeq" id="WP_243477701.1">
    <property type="nucleotide sequence ID" value="NZ_CP063982.1"/>
</dbReference>
<dbReference type="SUPFAM" id="SSF69287">
    <property type="entry name" value="Urease metallochaperone UreE, N-terminal domain"/>
    <property type="match status" value="1"/>
</dbReference>
<evidence type="ECO:0000313" key="7">
    <source>
        <dbReference type="EMBL" id="UOD49481.1"/>
    </source>
</evidence>
<dbReference type="SMART" id="SM00988">
    <property type="entry name" value="UreE_N"/>
    <property type="match status" value="1"/>
</dbReference>
<dbReference type="InterPro" id="IPR036118">
    <property type="entry name" value="UreE_N_sf"/>
</dbReference>
<evidence type="ECO:0000256" key="2">
    <source>
        <dbReference type="ARBA" id="ARBA00022490"/>
    </source>
</evidence>
<reference evidence="7 8" key="1">
    <citation type="submission" date="2020-11" db="EMBL/GenBank/DDBJ databases">
        <title>Algicoccus daihaiensis sp.nov., isolated from Daihai Lake in Inner Mongolia.</title>
        <authorList>
            <person name="Kai J."/>
        </authorList>
    </citation>
    <scope>NUCLEOTIDE SEQUENCE [LARGE SCALE GENOMIC DNA]</scope>
    <source>
        <strain evidence="8">f23</strain>
    </source>
</reference>
<evidence type="ECO:0000256" key="1">
    <source>
        <dbReference type="ARBA" id="ARBA00004496"/>
    </source>
</evidence>
<comment type="subcellular location">
    <subcellularLocation>
        <location evidence="1 5">Cytoplasm</location>
    </subcellularLocation>
</comment>
<evidence type="ECO:0000256" key="4">
    <source>
        <dbReference type="ARBA" id="ARBA00023186"/>
    </source>
</evidence>
<dbReference type="EMBL" id="CP063982">
    <property type="protein sequence ID" value="UOD49481.1"/>
    <property type="molecule type" value="Genomic_DNA"/>
</dbReference>
<organism evidence="7 8">
    <name type="scientific">Orrella daihaiensis</name>
    <dbReference type="NCBI Taxonomy" id="2782176"/>
    <lineage>
        <taxon>Bacteria</taxon>
        <taxon>Pseudomonadati</taxon>
        <taxon>Pseudomonadota</taxon>
        <taxon>Betaproteobacteria</taxon>
        <taxon>Burkholderiales</taxon>
        <taxon>Alcaligenaceae</taxon>
        <taxon>Orrella</taxon>
    </lineage>
</organism>
<accession>A0ABY4AIL6</accession>
<keyword evidence="3 5" id="KW-0533">Nickel</keyword>
<comment type="function">
    <text evidence="5">Involved in urease metallocenter assembly. Binds nickel. Probably functions as a nickel donor during metallocenter assembly.</text>
</comment>
<dbReference type="InterPro" id="IPR004029">
    <property type="entry name" value="UreE_N"/>
</dbReference>
<evidence type="ECO:0000259" key="6">
    <source>
        <dbReference type="SMART" id="SM00988"/>
    </source>
</evidence>
<dbReference type="InterPro" id="IPR012406">
    <property type="entry name" value="UreE"/>
</dbReference>
<evidence type="ECO:0000256" key="5">
    <source>
        <dbReference type="HAMAP-Rule" id="MF_00822"/>
    </source>
</evidence>